<organism evidence="2 3">
    <name type="scientific">Brevibacillus reuszeri</name>
    <dbReference type="NCBI Taxonomy" id="54915"/>
    <lineage>
        <taxon>Bacteria</taxon>
        <taxon>Bacillati</taxon>
        <taxon>Bacillota</taxon>
        <taxon>Bacilli</taxon>
        <taxon>Bacillales</taxon>
        <taxon>Paenibacillaceae</taxon>
        <taxon>Brevibacillus</taxon>
    </lineage>
</organism>
<protein>
    <submittedName>
        <fullName evidence="2">Uncharacterized protein</fullName>
    </submittedName>
</protein>
<comment type="caution">
    <text evidence="2">The sequence shown here is derived from an EMBL/GenBank/DDBJ whole genome shotgun (WGS) entry which is preliminary data.</text>
</comment>
<dbReference type="EMBL" id="LGIQ01000009">
    <property type="protein sequence ID" value="KNB70965.1"/>
    <property type="molecule type" value="Genomic_DNA"/>
</dbReference>
<gene>
    <name evidence="2" type="ORF">ADS79_19215</name>
</gene>
<evidence type="ECO:0000313" key="2">
    <source>
        <dbReference type="EMBL" id="KNB70965.1"/>
    </source>
</evidence>
<evidence type="ECO:0000313" key="3">
    <source>
        <dbReference type="Proteomes" id="UP000036834"/>
    </source>
</evidence>
<accession>A0A0K9YRZ6</accession>
<sequence length="60" mass="6720">MVWSKGCTPRSGRKSKPSAAVRKSSPQRMRHRLRSRSCRCGSRCRLSSKIICSKCRPGIG</sequence>
<evidence type="ECO:0000256" key="1">
    <source>
        <dbReference type="SAM" id="MobiDB-lite"/>
    </source>
</evidence>
<proteinExistence type="predicted"/>
<reference evidence="3" key="1">
    <citation type="submission" date="2015-07" db="EMBL/GenBank/DDBJ databases">
        <title>Genome sequencing project for genomic taxonomy and phylogenomics of Bacillus-like bacteria.</title>
        <authorList>
            <person name="Liu B."/>
            <person name="Wang J."/>
            <person name="Zhu Y."/>
            <person name="Liu G."/>
            <person name="Chen Q."/>
            <person name="Chen Z."/>
            <person name="Lan J."/>
            <person name="Che J."/>
            <person name="Ge C."/>
            <person name="Shi H."/>
            <person name="Pan Z."/>
            <person name="Liu X."/>
        </authorList>
    </citation>
    <scope>NUCLEOTIDE SEQUENCE [LARGE SCALE GENOMIC DNA]</scope>
    <source>
        <strain evidence="3">DSM 9887</strain>
    </source>
</reference>
<feature type="region of interest" description="Disordered" evidence="1">
    <location>
        <begin position="1"/>
        <end position="28"/>
    </location>
</feature>
<name>A0A0K9YRZ6_9BACL</name>
<dbReference type="AlphaFoldDB" id="A0A0K9YRZ6"/>
<dbReference type="Proteomes" id="UP000036834">
    <property type="component" value="Unassembled WGS sequence"/>
</dbReference>